<evidence type="ECO:0000313" key="1">
    <source>
        <dbReference type="EnsemblPlants" id="OB08G13920.1"/>
    </source>
</evidence>
<name>J3MQL3_ORYBR</name>
<dbReference type="AlphaFoldDB" id="J3MQL3"/>
<organism evidence="1">
    <name type="scientific">Oryza brachyantha</name>
    <name type="common">malo sina</name>
    <dbReference type="NCBI Taxonomy" id="4533"/>
    <lineage>
        <taxon>Eukaryota</taxon>
        <taxon>Viridiplantae</taxon>
        <taxon>Streptophyta</taxon>
        <taxon>Embryophyta</taxon>
        <taxon>Tracheophyta</taxon>
        <taxon>Spermatophyta</taxon>
        <taxon>Magnoliopsida</taxon>
        <taxon>Liliopsida</taxon>
        <taxon>Poales</taxon>
        <taxon>Poaceae</taxon>
        <taxon>BOP clade</taxon>
        <taxon>Oryzoideae</taxon>
        <taxon>Oryzeae</taxon>
        <taxon>Oryzinae</taxon>
        <taxon>Oryza</taxon>
    </lineage>
</organism>
<dbReference type="EnsemblPlants" id="OB08G13920.1">
    <property type="protein sequence ID" value="OB08G13920.1"/>
    <property type="gene ID" value="OB08G13920"/>
</dbReference>
<reference evidence="1" key="2">
    <citation type="submission" date="2013-04" db="UniProtKB">
        <authorList>
            <consortium name="EnsemblPlants"/>
        </authorList>
    </citation>
    <scope>IDENTIFICATION</scope>
</reference>
<accession>J3MQL3</accession>
<proteinExistence type="predicted"/>
<sequence length="55" mass="5956">MAWEGEMTVGGAAARRQEVLSVPDQCAITKDNVRVHTSGILFVKAIQSPQSFNLP</sequence>
<dbReference type="HOGENOM" id="CLU_3035600_0_0_1"/>
<protein>
    <submittedName>
        <fullName evidence="1">Uncharacterized protein</fullName>
    </submittedName>
</protein>
<dbReference type="Proteomes" id="UP000006038">
    <property type="component" value="Chromosome 8"/>
</dbReference>
<reference evidence="1" key="1">
    <citation type="journal article" date="2013" name="Nat. Commun.">
        <title>Whole-genome sequencing of Oryza brachyantha reveals mechanisms underlying Oryza genome evolution.</title>
        <authorList>
            <person name="Chen J."/>
            <person name="Huang Q."/>
            <person name="Gao D."/>
            <person name="Wang J."/>
            <person name="Lang Y."/>
            <person name="Liu T."/>
            <person name="Li B."/>
            <person name="Bai Z."/>
            <person name="Luis Goicoechea J."/>
            <person name="Liang C."/>
            <person name="Chen C."/>
            <person name="Zhang W."/>
            <person name="Sun S."/>
            <person name="Liao Y."/>
            <person name="Zhang X."/>
            <person name="Yang L."/>
            <person name="Song C."/>
            <person name="Wang M."/>
            <person name="Shi J."/>
            <person name="Liu G."/>
            <person name="Liu J."/>
            <person name="Zhou H."/>
            <person name="Zhou W."/>
            <person name="Yu Q."/>
            <person name="An N."/>
            <person name="Chen Y."/>
            <person name="Cai Q."/>
            <person name="Wang B."/>
            <person name="Liu B."/>
            <person name="Min J."/>
            <person name="Huang Y."/>
            <person name="Wu H."/>
            <person name="Li Z."/>
            <person name="Zhang Y."/>
            <person name="Yin Y."/>
            <person name="Song W."/>
            <person name="Jiang J."/>
            <person name="Jackson S.A."/>
            <person name="Wing R.A."/>
            <person name="Wang J."/>
            <person name="Chen M."/>
        </authorList>
    </citation>
    <scope>NUCLEOTIDE SEQUENCE [LARGE SCALE GENOMIC DNA]</scope>
    <source>
        <strain evidence="1">cv. IRGC 101232</strain>
    </source>
</reference>
<evidence type="ECO:0000313" key="2">
    <source>
        <dbReference type="Proteomes" id="UP000006038"/>
    </source>
</evidence>
<keyword evidence="2" id="KW-1185">Reference proteome</keyword>
<dbReference type="Gramene" id="OB08G13920.1">
    <property type="protein sequence ID" value="OB08G13920.1"/>
    <property type="gene ID" value="OB08G13920"/>
</dbReference>